<dbReference type="AlphaFoldDB" id="A0A6C0B229"/>
<reference evidence="1" key="1">
    <citation type="journal article" date="2020" name="Nature">
        <title>Giant virus diversity and host interactions through global metagenomics.</title>
        <authorList>
            <person name="Schulz F."/>
            <person name="Roux S."/>
            <person name="Paez-Espino D."/>
            <person name="Jungbluth S."/>
            <person name="Walsh D.A."/>
            <person name="Denef V.J."/>
            <person name="McMahon K.D."/>
            <person name="Konstantinidis K.T."/>
            <person name="Eloe-Fadrosh E.A."/>
            <person name="Kyrpides N.C."/>
            <person name="Woyke T."/>
        </authorList>
    </citation>
    <scope>NUCLEOTIDE SEQUENCE</scope>
    <source>
        <strain evidence="1">GVMAG-M-3300009182-78</strain>
    </source>
</reference>
<evidence type="ECO:0000313" key="1">
    <source>
        <dbReference type="EMBL" id="QHS85588.1"/>
    </source>
</evidence>
<accession>A0A6C0B229</accession>
<proteinExistence type="predicted"/>
<organism evidence="1">
    <name type="scientific">viral metagenome</name>
    <dbReference type="NCBI Taxonomy" id="1070528"/>
    <lineage>
        <taxon>unclassified sequences</taxon>
        <taxon>metagenomes</taxon>
        <taxon>organismal metagenomes</taxon>
    </lineage>
</organism>
<dbReference type="EMBL" id="MN739045">
    <property type="protein sequence ID" value="QHS85588.1"/>
    <property type="molecule type" value="Genomic_DNA"/>
</dbReference>
<protein>
    <submittedName>
        <fullName evidence="1">Uncharacterized protein</fullName>
    </submittedName>
</protein>
<name>A0A6C0B229_9ZZZZ</name>
<sequence length="321" mass="37650">MNPEEKENAFTFHFHNENSEKCSLMTGLEGYIYPGLTLLDTTQDVNEFTCNVHICAFYVNTSGKLPFLEFMLQKHSDIFQDIFTFPLFEPKENITIMEYSSKIVDIIYNSYKIISGSYEYKGCIKTENDVYLFYDFSKCSIGIHELYRNNDIWLVTMDEIVNQRHVCNFAIHSDVSLFFMNHPDLLYLRDKSNSIIETPIIVYKCTSYEKTNFTLYFGESESTNKYLSTPHYYFTDYKYAIDTYLKISQDTTSTFGIIRIVLFLGNMKYYTNKGDVEQCQYDSVYIGSDITGNELIWGIIKYEQQTPISSHYMKNTSNYII</sequence>